<accession>A0AA40ML18</accession>
<evidence type="ECO:0000313" key="1">
    <source>
        <dbReference type="EMBL" id="KIU01486.1"/>
    </source>
</evidence>
<sequence length="143" mass="15672">LGQFGALRLAEKGRRGGLDRAGLADRRARRGIVDDRLEQRLHPLRLDIAPDLGDLAAVRREHDGRRPAPIAVAAGEVRIGVLVDADREIFRRQQLLHLGVGVGRFLHHVAPVAPHRFEIEDDEALLGRGACEQIVAPAAPCRT</sequence>
<feature type="non-terminal residue" evidence="1">
    <location>
        <position position="1"/>
    </location>
</feature>
<dbReference type="EMBL" id="JXIG01000300">
    <property type="protein sequence ID" value="KIU01486.1"/>
    <property type="molecule type" value="Genomic_DNA"/>
</dbReference>
<reference evidence="1 2" key="1">
    <citation type="submission" date="2015-01" db="EMBL/GenBank/DDBJ databases">
        <title>Characterization of Swiss Staphylococcus aureus strains involved in food poisoning.</title>
        <authorList>
            <person name="Crovadore J."/>
            <person name="Chablais R."/>
            <person name="Tonacini J."/>
            <person name="Schnyder B."/>
            <person name="Lefort F."/>
        </authorList>
    </citation>
    <scope>NUCLEOTIDE SEQUENCE [LARGE SCALE GENOMIC DNA]</scope>
    <source>
        <strain evidence="1 2">SA-120</strain>
    </source>
</reference>
<dbReference type="Proteomes" id="UP000032274">
    <property type="component" value="Unassembled WGS sequence"/>
</dbReference>
<protein>
    <submittedName>
        <fullName evidence="1">Uncharacterized protein</fullName>
    </submittedName>
</protein>
<name>A0AA40ML18_STAAU</name>
<evidence type="ECO:0000313" key="2">
    <source>
        <dbReference type="Proteomes" id="UP000032274"/>
    </source>
</evidence>
<proteinExistence type="predicted"/>
<feature type="non-terminal residue" evidence="1">
    <location>
        <position position="143"/>
    </location>
</feature>
<organism evidence="1 2">
    <name type="scientific">Staphylococcus aureus</name>
    <dbReference type="NCBI Taxonomy" id="1280"/>
    <lineage>
        <taxon>Bacteria</taxon>
        <taxon>Bacillati</taxon>
        <taxon>Bacillota</taxon>
        <taxon>Bacilli</taxon>
        <taxon>Bacillales</taxon>
        <taxon>Staphylococcaceae</taxon>
        <taxon>Staphylococcus</taxon>
    </lineage>
</organism>
<dbReference type="AlphaFoldDB" id="A0AA40ML18"/>
<gene>
    <name evidence="1" type="ORF">QU38_01370</name>
</gene>
<comment type="caution">
    <text evidence="1">The sequence shown here is derived from an EMBL/GenBank/DDBJ whole genome shotgun (WGS) entry which is preliminary data.</text>
</comment>